<evidence type="ECO:0000256" key="8">
    <source>
        <dbReference type="SAM" id="MobiDB-lite"/>
    </source>
</evidence>
<feature type="region of interest" description="Disordered" evidence="8">
    <location>
        <begin position="1"/>
        <end position="91"/>
    </location>
</feature>
<evidence type="ECO:0000256" key="7">
    <source>
        <dbReference type="ARBA" id="ARBA00022917"/>
    </source>
</evidence>
<feature type="compositionally biased region" description="Low complexity" evidence="8">
    <location>
        <begin position="585"/>
        <end position="598"/>
    </location>
</feature>
<dbReference type="EMBL" id="JANBUH010000282">
    <property type="protein sequence ID" value="KAJ2752435.1"/>
    <property type="molecule type" value="Genomic_DNA"/>
</dbReference>
<dbReference type="GO" id="GO:0010494">
    <property type="term" value="C:cytoplasmic stress granule"/>
    <property type="evidence" value="ECO:0007669"/>
    <property type="project" value="UniProtKB-ARBA"/>
</dbReference>
<protein>
    <recommendedName>
        <fullName evidence="9">MI domain-containing protein</fullName>
    </recommendedName>
</protein>
<evidence type="ECO:0000256" key="2">
    <source>
        <dbReference type="ARBA" id="ARBA00005775"/>
    </source>
</evidence>
<feature type="compositionally biased region" description="Polar residues" evidence="8">
    <location>
        <begin position="201"/>
        <end position="216"/>
    </location>
</feature>
<keyword evidence="6" id="KW-0694">RNA-binding</keyword>
<proteinExistence type="inferred from homology"/>
<dbReference type="GO" id="GO:0003729">
    <property type="term" value="F:mRNA binding"/>
    <property type="evidence" value="ECO:0007669"/>
    <property type="project" value="TreeGrafter"/>
</dbReference>
<comment type="subcellular location">
    <subcellularLocation>
        <location evidence="1">Cytoplasm</location>
    </subcellularLocation>
</comment>
<keyword evidence="7" id="KW-0648">Protein biosynthesis</keyword>
<comment type="similarity">
    <text evidence="2">Belongs to the eukaryotic initiation factor 4G family.</text>
</comment>
<feature type="compositionally biased region" description="Polar residues" evidence="8">
    <location>
        <begin position="58"/>
        <end position="75"/>
    </location>
</feature>
<dbReference type="Pfam" id="PF02847">
    <property type="entry name" value="MA3"/>
    <property type="match status" value="1"/>
</dbReference>
<dbReference type="PANTHER" id="PTHR23253:SF9">
    <property type="entry name" value="EUKARYOTIC TRANSLATION INITIATION FACTOR 4 GAMMA 2"/>
    <property type="match status" value="1"/>
</dbReference>
<organism evidence="10 11">
    <name type="scientific">Coemansia pectinata</name>
    <dbReference type="NCBI Taxonomy" id="1052879"/>
    <lineage>
        <taxon>Eukaryota</taxon>
        <taxon>Fungi</taxon>
        <taxon>Fungi incertae sedis</taxon>
        <taxon>Zoopagomycota</taxon>
        <taxon>Kickxellomycotina</taxon>
        <taxon>Kickxellomycetes</taxon>
        <taxon>Kickxellales</taxon>
        <taxon>Kickxellaceae</taxon>
        <taxon>Coemansia</taxon>
    </lineage>
</organism>
<gene>
    <name evidence="10" type="ORF">GGI19_003835</name>
</gene>
<dbReference type="InterPro" id="IPR003891">
    <property type="entry name" value="Initiation_fac_eIF4g_MI"/>
</dbReference>
<dbReference type="Pfam" id="PF02854">
    <property type="entry name" value="MIF4G"/>
    <property type="match status" value="1"/>
</dbReference>
<feature type="region of interest" description="Disordered" evidence="8">
    <location>
        <begin position="444"/>
        <end position="463"/>
    </location>
</feature>
<dbReference type="GO" id="GO:0003743">
    <property type="term" value="F:translation initiation factor activity"/>
    <property type="evidence" value="ECO:0007669"/>
    <property type="project" value="UniProtKB-KW"/>
</dbReference>
<feature type="region of interest" description="Disordered" evidence="8">
    <location>
        <begin position="149"/>
        <end position="263"/>
    </location>
</feature>
<comment type="caution">
    <text evidence="10">The sequence shown here is derived from an EMBL/GenBank/DDBJ whole genome shotgun (WGS) entry which is preliminary data.</text>
</comment>
<evidence type="ECO:0000256" key="6">
    <source>
        <dbReference type="ARBA" id="ARBA00022884"/>
    </source>
</evidence>
<dbReference type="OrthoDB" id="514777at2759"/>
<feature type="compositionally biased region" description="Low complexity" evidence="8">
    <location>
        <begin position="1098"/>
        <end position="1107"/>
    </location>
</feature>
<dbReference type="PANTHER" id="PTHR23253">
    <property type="entry name" value="EUKARYOTIC TRANSLATION INITIATION FACTOR 4 GAMMA"/>
    <property type="match status" value="1"/>
</dbReference>
<evidence type="ECO:0000256" key="5">
    <source>
        <dbReference type="ARBA" id="ARBA00022553"/>
    </source>
</evidence>
<feature type="region of interest" description="Disordered" evidence="8">
    <location>
        <begin position="542"/>
        <end position="601"/>
    </location>
</feature>
<evidence type="ECO:0000256" key="4">
    <source>
        <dbReference type="ARBA" id="ARBA00022540"/>
    </source>
</evidence>
<feature type="compositionally biased region" description="Polar residues" evidence="8">
    <location>
        <begin position="1115"/>
        <end position="1138"/>
    </location>
</feature>
<feature type="compositionally biased region" description="Low complexity" evidence="8">
    <location>
        <begin position="1139"/>
        <end position="1153"/>
    </location>
</feature>
<accession>A0A9W8LB57</accession>
<reference evidence="10" key="1">
    <citation type="submission" date="2022-07" db="EMBL/GenBank/DDBJ databases">
        <title>Phylogenomic reconstructions and comparative analyses of Kickxellomycotina fungi.</title>
        <authorList>
            <person name="Reynolds N.K."/>
            <person name="Stajich J.E."/>
            <person name="Barry K."/>
            <person name="Grigoriev I.V."/>
            <person name="Crous P."/>
            <person name="Smith M.E."/>
        </authorList>
    </citation>
    <scope>NUCLEOTIDE SEQUENCE</scope>
    <source>
        <strain evidence="10">BCRC 34297</strain>
    </source>
</reference>
<evidence type="ECO:0000259" key="9">
    <source>
        <dbReference type="PROSITE" id="PS51366"/>
    </source>
</evidence>
<feature type="compositionally biased region" description="Polar residues" evidence="8">
    <location>
        <begin position="158"/>
        <end position="168"/>
    </location>
</feature>
<feature type="region of interest" description="Disordered" evidence="8">
    <location>
        <begin position="1065"/>
        <end position="1197"/>
    </location>
</feature>
<keyword evidence="3" id="KW-0963">Cytoplasm</keyword>
<keyword evidence="4" id="KW-0396">Initiation factor</keyword>
<feature type="compositionally biased region" description="Low complexity" evidence="8">
    <location>
        <begin position="1187"/>
        <end position="1197"/>
    </location>
</feature>
<evidence type="ECO:0000313" key="11">
    <source>
        <dbReference type="Proteomes" id="UP001140011"/>
    </source>
</evidence>
<feature type="region of interest" description="Disordered" evidence="8">
    <location>
        <begin position="658"/>
        <end position="774"/>
    </location>
</feature>
<feature type="compositionally biased region" description="Low complexity" evidence="8">
    <location>
        <begin position="1160"/>
        <end position="1174"/>
    </location>
</feature>
<dbReference type="GO" id="GO:0016281">
    <property type="term" value="C:eukaryotic translation initiation factor 4F complex"/>
    <property type="evidence" value="ECO:0007669"/>
    <property type="project" value="TreeGrafter"/>
</dbReference>
<evidence type="ECO:0000256" key="3">
    <source>
        <dbReference type="ARBA" id="ARBA00022490"/>
    </source>
</evidence>
<dbReference type="FunFam" id="1.25.40.180:FF:000020">
    <property type="entry name" value="Eukaryotic translation initiation factor subunit"/>
    <property type="match status" value="1"/>
</dbReference>
<feature type="compositionally biased region" description="Polar residues" evidence="8">
    <location>
        <begin position="1"/>
        <end position="10"/>
    </location>
</feature>
<dbReference type="SUPFAM" id="SSF48371">
    <property type="entry name" value="ARM repeat"/>
    <property type="match status" value="2"/>
</dbReference>
<feature type="compositionally biased region" description="Low complexity" evidence="8">
    <location>
        <begin position="180"/>
        <end position="191"/>
    </location>
</feature>
<sequence>MSDNKANSSRRPVLSYAETAKKRSNRSTSSADATLPAPGTGASAAVPVEATGEKHNQHGPSPNGASGLEVNSDTASGAPVVGRRKHGTSKGADYAAAVRLPATNSVSSAAAPAIQFGSLNLQARPPSPPAAQCATPAIAVITSGGVPAVPAKLASKPSFGSIQSNSEDNAAKLPEGSHVSSISSTADSSARTARRGRKQQQRSASRSTSHSQQVQTPGPGRKNGPKPHHPPHNDGGCHVIQPPTMATSGIPGPYSQANMGAQQQSLSHYANNPYYPQGHSNLRFPAKKGFSSPYTPQAAVHYAPHHMGAQPMTQPMGYGMQPMPGWIAPLPHQYAYMHMGGPGHEQYYLASQGAGGSPPHNMYGMPNYSVPSSTHTIPSQIGAPDIMQGPMGGAPMPGMTASLVAGQCHHSANGGLRATAQAFIPGRRPVRIVNPNTNEEIDLSQQRISSASSATPAPGPGPVVEKCETAATPVEPVLAETANVPAAGRENTVMPVDGAVSEAPHTQPECSDAETDVVAKAILVETTEAAAITIESMIEEAVSEPMVSPHDEEKPASLSAKEEQAVDVENEHKSDLQDTPPPTSPSSSSQVTFSESPSATRRTLTSAEILELYPGDSDVPVLVGEILRYPRVFLDRFDGLCEPPLGFDPKLVDIDDHQLEDRSSGMRRSASGSNRSRDPAPQSGFGGMGNFRHTRTPNSSASSEERFRQSTNELRGCMDGGRDTPMGSRPPSGQFRGPGGRENHGGRTSSTRGGREGRSGRGRHGGSQHGRERADTLLIDLANVKPLEKSEDRYIAKSLRIGKDAVEDDMQEEVFNRAMRKLLNKLTPDNFDTVSDELVTWGNKSVNETDARMLRHLVMLVYQKAIDEPDWANTYARLCHKLICNTDMQIEDHNLLTKDGKYLCGGFIVRKYLLTKCQEEYERGWKVEMPEDMESQEYCDAVKIKRQGLGLVCLVGELFLLDILKPPILHECVKRLLSNFETPEEEETLSLAKLLTTAGKKLDMPVDKDLMDAYFVRVQAMSVNATLLKRVRFTLIDVLELRKNRWVPRLGDVGPKTIAEIHEEAERKKQAEAALYPTVYHPGRRSELNSGRGDGSRGRYSGRSAIGGSSGSGRNDQTQNVGDLSGFGNLSRSRQQRGSNTSTPSSNPFSAFAGGSRGWSGSSLDNLDSNDGDLPQSLALGPGRRASSNNSLVSSIVSTPRSVSTRNMFDLLVDEEEEEDEDESPVLAPVEVATSLPKKAESTMDTETMQRKINYMIDEYMGLKDDVEFIECFKELGEANYQMAVFEIANNVMYRRPAHVEQVAKGLEALCAGNVLTEDVAAAGLVECSEMLEDTVIDAPNAYKFFGMLINAAHVPRSRISDKVLKLIN</sequence>
<evidence type="ECO:0000256" key="1">
    <source>
        <dbReference type="ARBA" id="ARBA00004496"/>
    </source>
</evidence>
<dbReference type="SMART" id="SM00543">
    <property type="entry name" value="MIF4G"/>
    <property type="match status" value="1"/>
</dbReference>
<dbReference type="InterPro" id="IPR003890">
    <property type="entry name" value="MIF4G-like_typ-3"/>
</dbReference>
<dbReference type="InterPro" id="IPR016024">
    <property type="entry name" value="ARM-type_fold"/>
</dbReference>
<dbReference type="PROSITE" id="PS51366">
    <property type="entry name" value="MI"/>
    <property type="match status" value="1"/>
</dbReference>
<keyword evidence="5" id="KW-0597">Phosphoprotein</keyword>
<feature type="domain" description="MI" evidence="9">
    <location>
        <begin position="1248"/>
        <end position="1369"/>
    </location>
</feature>
<dbReference type="Proteomes" id="UP001140011">
    <property type="component" value="Unassembled WGS sequence"/>
</dbReference>
<dbReference type="Gene3D" id="1.25.40.180">
    <property type="match status" value="2"/>
</dbReference>
<feature type="compositionally biased region" description="Basic and acidic residues" evidence="8">
    <location>
        <begin position="549"/>
        <end position="576"/>
    </location>
</feature>
<keyword evidence="11" id="KW-1185">Reference proteome</keyword>
<name>A0A9W8LB57_9FUNG</name>
<evidence type="ECO:0000313" key="10">
    <source>
        <dbReference type="EMBL" id="KAJ2752435.1"/>
    </source>
</evidence>